<dbReference type="EMBL" id="JH000063">
    <property type="protein sequence ID" value="EGV96016.1"/>
    <property type="molecule type" value="Genomic_DNA"/>
</dbReference>
<sequence length="68" mass="8233">MNWQWKDILKLIVEQVKSRQDETEKQQSKHLELSELHLYLQYINTLSIALKFRQTLKANAHYPKISHK</sequence>
<reference evidence="2" key="1">
    <citation type="journal article" date="2011" name="Nat. Biotechnol.">
        <title>The genomic sequence of the Chinese hamster ovary (CHO)-K1 cell line.</title>
        <authorList>
            <person name="Xu X."/>
            <person name="Nagarajan H."/>
            <person name="Lewis N.E."/>
            <person name="Pan S."/>
            <person name="Cai Z."/>
            <person name="Liu X."/>
            <person name="Chen W."/>
            <person name="Xie M."/>
            <person name="Wang W."/>
            <person name="Hammond S."/>
            <person name="Andersen M.R."/>
            <person name="Neff N."/>
            <person name="Passarelli B."/>
            <person name="Koh W."/>
            <person name="Fan H.C."/>
            <person name="Wang J."/>
            <person name="Gui Y."/>
            <person name="Lee K.H."/>
            <person name="Betenbaugh M.J."/>
            <person name="Quake S.R."/>
            <person name="Famili I."/>
            <person name="Palsson B.O."/>
            <person name="Wang J."/>
        </authorList>
    </citation>
    <scope>NUCLEOTIDE SEQUENCE [LARGE SCALE GENOMIC DNA]</scope>
    <source>
        <strain evidence="2">CHO K1 cell line</strain>
    </source>
</reference>
<gene>
    <name evidence="1" type="ORF">I79_002687</name>
</gene>
<evidence type="ECO:0000313" key="2">
    <source>
        <dbReference type="Proteomes" id="UP000001075"/>
    </source>
</evidence>
<organism evidence="1 2">
    <name type="scientific">Cricetulus griseus</name>
    <name type="common">Chinese hamster</name>
    <name type="synonym">Cricetulus barabensis griseus</name>
    <dbReference type="NCBI Taxonomy" id="10029"/>
    <lineage>
        <taxon>Eukaryota</taxon>
        <taxon>Metazoa</taxon>
        <taxon>Chordata</taxon>
        <taxon>Craniata</taxon>
        <taxon>Vertebrata</taxon>
        <taxon>Euteleostomi</taxon>
        <taxon>Mammalia</taxon>
        <taxon>Eutheria</taxon>
        <taxon>Euarchontoglires</taxon>
        <taxon>Glires</taxon>
        <taxon>Rodentia</taxon>
        <taxon>Myomorpha</taxon>
        <taxon>Muroidea</taxon>
        <taxon>Cricetidae</taxon>
        <taxon>Cricetinae</taxon>
        <taxon>Cricetulus</taxon>
    </lineage>
</organism>
<name>G3GY32_CRIGR</name>
<dbReference type="Proteomes" id="UP000001075">
    <property type="component" value="Unassembled WGS sequence"/>
</dbReference>
<evidence type="ECO:0000313" key="1">
    <source>
        <dbReference type="EMBL" id="EGV96016.1"/>
    </source>
</evidence>
<dbReference type="InParanoid" id="G3GY32"/>
<accession>G3GY32</accession>
<dbReference type="AlphaFoldDB" id="G3GY32"/>
<protein>
    <submittedName>
        <fullName evidence="1">Uncharacterized protein</fullName>
    </submittedName>
</protein>
<proteinExistence type="predicted"/>